<accession>A0A5B1BVF1</accession>
<sequence>MWNTVIFIGLVMATDPIRLGLALVCVTRRRPLLNLFAFWLGGMVAAFGLAFVVLVVLRDIALVAINGSLAAINEARSAVVILEGPRLQVVLGLIALGGAIHMAARQRAGARVLAGVGGGDAPGGVAALEPVQHGRIASMIYRLGEVSQNMLTRPGFVWPAFVVGLTSSAPPVETVTAMTVIMGSGAALGTQVSAFVVFILLVLTVIEVPLVALLVKPRQTEALLHRLNAWLTTYHRQIILTMLLITGVTFLYQGITRL</sequence>
<feature type="transmembrane region" description="Helical" evidence="1">
    <location>
        <begin position="234"/>
        <end position="252"/>
    </location>
</feature>
<evidence type="ECO:0000256" key="1">
    <source>
        <dbReference type="SAM" id="Phobius"/>
    </source>
</evidence>
<keyword evidence="3" id="KW-1185">Reference proteome</keyword>
<organism evidence="2 3">
    <name type="scientific">Mycobacterium simiae</name>
    <name type="common">Mycobacterium habana</name>
    <dbReference type="NCBI Taxonomy" id="1784"/>
    <lineage>
        <taxon>Bacteria</taxon>
        <taxon>Bacillati</taxon>
        <taxon>Actinomycetota</taxon>
        <taxon>Actinomycetes</taxon>
        <taxon>Mycobacteriales</taxon>
        <taxon>Mycobacteriaceae</taxon>
        <taxon>Mycobacterium</taxon>
        <taxon>Mycobacterium simiae complex</taxon>
    </lineage>
</organism>
<dbReference type="EMBL" id="VTZN01000003">
    <property type="protein sequence ID" value="KAA1251981.1"/>
    <property type="molecule type" value="Genomic_DNA"/>
</dbReference>
<dbReference type="OrthoDB" id="4627516at2"/>
<evidence type="ECO:0000313" key="3">
    <source>
        <dbReference type="Proteomes" id="UP000324701"/>
    </source>
</evidence>
<keyword evidence="1" id="KW-0812">Transmembrane</keyword>
<dbReference type="Pfam" id="PF11139">
    <property type="entry name" value="SfLAP"/>
    <property type="match status" value="1"/>
</dbReference>
<name>A0A5B1BVF1_MYCSI</name>
<dbReference type="InterPro" id="IPR021315">
    <property type="entry name" value="Gap/Sap"/>
</dbReference>
<dbReference type="Proteomes" id="UP000324701">
    <property type="component" value="Unassembled WGS sequence"/>
</dbReference>
<evidence type="ECO:0000313" key="2">
    <source>
        <dbReference type="EMBL" id="KAA1251981.1"/>
    </source>
</evidence>
<protein>
    <submittedName>
        <fullName evidence="2">GAP family protein</fullName>
    </submittedName>
</protein>
<dbReference type="AlphaFoldDB" id="A0A5B1BVF1"/>
<reference evidence="2 3" key="1">
    <citation type="submission" date="2019-09" db="EMBL/GenBank/DDBJ databases">
        <title>Report of infection by Mycobacterium simiae a patient suffering from pulmonary tuberculosis.</title>
        <authorList>
            <person name="Mohanty P.S."/>
            <person name="Bansal A.K."/>
            <person name="Singh H."/>
            <person name="Sharma S."/>
            <person name="Patil S.A."/>
            <person name="Upadhaya P."/>
            <person name="Singh P.K."/>
            <person name="Kumar D."/>
            <person name="Kumar S."/>
            <person name="Singh R.K."/>
            <person name="Chaudhary B."/>
        </authorList>
    </citation>
    <scope>NUCLEOTIDE SEQUENCE [LARGE SCALE GENOMIC DNA]</scope>
    <source>
        <strain evidence="2 3">JAL-560-SIM</strain>
    </source>
</reference>
<keyword evidence="1" id="KW-0472">Membrane</keyword>
<feature type="transmembrane region" description="Helical" evidence="1">
    <location>
        <begin position="32"/>
        <end position="57"/>
    </location>
</feature>
<proteinExistence type="predicted"/>
<comment type="caution">
    <text evidence="2">The sequence shown here is derived from an EMBL/GenBank/DDBJ whole genome shotgun (WGS) entry which is preliminary data.</text>
</comment>
<feature type="transmembrane region" description="Helical" evidence="1">
    <location>
        <begin position="192"/>
        <end position="214"/>
    </location>
</feature>
<gene>
    <name evidence="2" type="ORF">F0Q45_01105</name>
</gene>
<dbReference type="RefSeq" id="WP_149652148.1">
    <property type="nucleotide sequence ID" value="NZ_VTZN01000003.1"/>
</dbReference>
<keyword evidence="1" id="KW-1133">Transmembrane helix</keyword>